<sequence length="524" mass="57037">MNIASLLVRSGSCYANLAAVAKGSDTLLDYASLAARAAVMANNLINKHGLRQGDKVAIIAANCPEYVELYFAIWHAGLVVVPVNAKLHQSEFEYVLQNSEAKLCFCSDKLAPTLRAIHGNVEGLQQIITIASDAYLSLYQGEGMAMIDTASDQPAWLFYTSGTTGRPKGAMQSHRNLLTMTQCYFSDVDDIFPGDCVLHAAPMSHGGGYYILPHIAKGGVNVVPQSGGFNEPEMLALIATHQGVSFFAAPTMVKRLVEYGEGQAQRGEPADFSKLKTIIYGGGPMYQADLHKAQQLLGDKLVQIYGQGECPMTITSLNRYAHGDTCHPDYHARLASVGTAMTGIEIKIVDSNGQAVPCNESGEIWVRGDAVMLGYYNNPTATAETIVDGWLRTGDMAKQGEDGFITLVDRSKDVIISGGTNIYPREIEEVLNRHPHIVESSVIGCKDPQWGEVVVAVVVKQSGHALDVASLDTYCLENMARFKRPKHYYFVDQLPKNNTGKILKTQLRQQFGDALVTAQREPLC</sequence>
<evidence type="ECO:0000259" key="4">
    <source>
        <dbReference type="Pfam" id="PF13193"/>
    </source>
</evidence>
<protein>
    <submittedName>
        <fullName evidence="5">AMP-dependent synthetase</fullName>
    </submittedName>
</protein>
<evidence type="ECO:0000256" key="1">
    <source>
        <dbReference type="ARBA" id="ARBA00006432"/>
    </source>
</evidence>
<dbReference type="InterPro" id="IPR000873">
    <property type="entry name" value="AMP-dep_synth/lig_dom"/>
</dbReference>
<dbReference type="InterPro" id="IPR042099">
    <property type="entry name" value="ANL_N_sf"/>
</dbReference>
<evidence type="ECO:0000259" key="3">
    <source>
        <dbReference type="Pfam" id="PF00501"/>
    </source>
</evidence>
<dbReference type="FunFam" id="3.30.300.30:FF:000008">
    <property type="entry name" value="2,3-dihydroxybenzoate-AMP ligase"/>
    <property type="match status" value="1"/>
</dbReference>
<gene>
    <name evidence="5" type="ORF">CEX98_01450</name>
</gene>
<organism evidence="5 6">
    <name type="scientific">Pseudoalteromonas piscicida</name>
    <dbReference type="NCBI Taxonomy" id="43662"/>
    <lineage>
        <taxon>Bacteria</taxon>
        <taxon>Pseudomonadati</taxon>
        <taxon>Pseudomonadota</taxon>
        <taxon>Gammaproteobacteria</taxon>
        <taxon>Alteromonadales</taxon>
        <taxon>Pseudoalteromonadaceae</taxon>
        <taxon>Pseudoalteromonas</taxon>
    </lineage>
</organism>
<evidence type="ECO:0000256" key="2">
    <source>
        <dbReference type="ARBA" id="ARBA00022598"/>
    </source>
</evidence>
<dbReference type="InterPro" id="IPR020845">
    <property type="entry name" value="AMP-binding_CS"/>
</dbReference>
<dbReference type="GO" id="GO:0006631">
    <property type="term" value="P:fatty acid metabolic process"/>
    <property type="evidence" value="ECO:0007669"/>
    <property type="project" value="TreeGrafter"/>
</dbReference>
<accession>A0A2A5JVI9</accession>
<dbReference type="Pfam" id="PF13193">
    <property type="entry name" value="AMP-binding_C"/>
    <property type="match status" value="1"/>
</dbReference>
<proteinExistence type="inferred from homology"/>
<dbReference type="Proteomes" id="UP000228621">
    <property type="component" value="Unassembled WGS sequence"/>
</dbReference>
<dbReference type="SUPFAM" id="SSF56801">
    <property type="entry name" value="Acetyl-CoA synthetase-like"/>
    <property type="match status" value="1"/>
</dbReference>
<evidence type="ECO:0000313" key="6">
    <source>
        <dbReference type="Proteomes" id="UP000228621"/>
    </source>
</evidence>
<name>A0A2A5JVI9_PSEO7</name>
<reference evidence="6" key="1">
    <citation type="journal article" date="2019" name="Genome Announc.">
        <title>Draft Genome Sequence of Pseudoalteromonas piscicida Strain 36Y ROTHPW, an Hypersaline Seawater Isolate from the South Coast of Sonora, Mexico.</title>
        <authorList>
            <person name="Sanchez-Diaz R."/>
            <person name="Molina-Garza Z.J."/>
            <person name="Cruz-Suarez L.E."/>
            <person name="Selvin J."/>
            <person name="Kiran G.S."/>
            <person name="Ibarra-Gamez J.C."/>
            <person name="Gomez-Gil B."/>
            <person name="Galaviz-Silva L."/>
        </authorList>
    </citation>
    <scope>NUCLEOTIDE SEQUENCE [LARGE SCALE GENOMIC DNA]</scope>
    <source>
        <strain evidence="6">36Y_RITHPW</strain>
    </source>
</reference>
<dbReference type="EMBL" id="NKHF01000007">
    <property type="protein sequence ID" value="PCK33420.1"/>
    <property type="molecule type" value="Genomic_DNA"/>
</dbReference>
<dbReference type="GO" id="GO:0031956">
    <property type="term" value="F:medium-chain fatty acid-CoA ligase activity"/>
    <property type="evidence" value="ECO:0007669"/>
    <property type="project" value="TreeGrafter"/>
</dbReference>
<feature type="domain" description="AMP-binding enzyme C-terminal" evidence="4">
    <location>
        <begin position="426"/>
        <end position="501"/>
    </location>
</feature>
<dbReference type="RefSeq" id="WP_099640370.1">
    <property type="nucleotide sequence ID" value="NZ_NKHF01000007.1"/>
</dbReference>
<feature type="domain" description="AMP-dependent synthetase/ligase" evidence="3">
    <location>
        <begin position="18"/>
        <end position="376"/>
    </location>
</feature>
<keyword evidence="2" id="KW-0436">Ligase</keyword>
<dbReference type="Pfam" id="PF00501">
    <property type="entry name" value="AMP-binding"/>
    <property type="match status" value="1"/>
</dbReference>
<dbReference type="PANTHER" id="PTHR43201">
    <property type="entry name" value="ACYL-COA SYNTHETASE"/>
    <property type="match status" value="1"/>
</dbReference>
<dbReference type="InterPro" id="IPR045851">
    <property type="entry name" value="AMP-bd_C_sf"/>
</dbReference>
<comment type="similarity">
    <text evidence="1">Belongs to the ATP-dependent AMP-binding enzyme family.</text>
</comment>
<comment type="caution">
    <text evidence="5">The sequence shown here is derived from an EMBL/GenBank/DDBJ whole genome shotgun (WGS) entry which is preliminary data.</text>
</comment>
<dbReference type="Gene3D" id="3.40.50.12780">
    <property type="entry name" value="N-terminal domain of ligase-like"/>
    <property type="match status" value="1"/>
</dbReference>
<dbReference type="InterPro" id="IPR025110">
    <property type="entry name" value="AMP-bd_C"/>
</dbReference>
<dbReference type="PANTHER" id="PTHR43201:SF5">
    <property type="entry name" value="MEDIUM-CHAIN ACYL-COA LIGASE ACSF2, MITOCHONDRIAL"/>
    <property type="match status" value="1"/>
</dbReference>
<dbReference type="AlphaFoldDB" id="A0A2A5JVI9"/>
<dbReference type="Gene3D" id="3.30.300.30">
    <property type="match status" value="1"/>
</dbReference>
<keyword evidence="6" id="KW-1185">Reference proteome</keyword>
<evidence type="ECO:0000313" key="5">
    <source>
        <dbReference type="EMBL" id="PCK33420.1"/>
    </source>
</evidence>
<dbReference type="PROSITE" id="PS00455">
    <property type="entry name" value="AMP_BINDING"/>
    <property type="match status" value="1"/>
</dbReference>
<dbReference type="OrthoDB" id="9803968at2"/>